<dbReference type="GeneID" id="103511357"/>
<organism evidence="1 2">
    <name type="scientific">Diaphorina citri</name>
    <name type="common">Asian citrus psyllid</name>
    <dbReference type="NCBI Taxonomy" id="121845"/>
    <lineage>
        <taxon>Eukaryota</taxon>
        <taxon>Metazoa</taxon>
        <taxon>Ecdysozoa</taxon>
        <taxon>Arthropoda</taxon>
        <taxon>Hexapoda</taxon>
        <taxon>Insecta</taxon>
        <taxon>Pterygota</taxon>
        <taxon>Neoptera</taxon>
        <taxon>Paraneoptera</taxon>
        <taxon>Hemiptera</taxon>
        <taxon>Sternorrhyncha</taxon>
        <taxon>Psylloidea</taxon>
        <taxon>Psyllidae</taxon>
        <taxon>Diaphorininae</taxon>
        <taxon>Diaphorina</taxon>
    </lineage>
</organism>
<reference evidence="2" key="1">
    <citation type="submission" date="2025-08" db="UniProtKB">
        <authorList>
            <consortium name="RefSeq"/>
        </authorList>
    </citation>
    <scope>IDENTIFICATION</scope>
</reference>
<evidence type="ECO:0000313" key="2">
    <source>
        <dbReference type="RefSeq" id="XP_008474301.1"/>
    </source>
</evidence>
<name>A0A1S3D4L2_DIACI</name>
<evidence type="ECO:0000313" key="1">
    <source>
        <dbReference type="Proteomes" id="UP000079169"/>
    </source>
</evidence>
<dbReference type="RefSeq" id="XP_008474301.1">
    <property type="nucleotide sequence ID" value="XM_008476079.3"/>
</dbReference>
<dbReference type="AlphaFoldDB" id="A0A1S3D4L2"/>
<dbReference type="KEGG" id="dci:103511357"/>
<protein>
    <submittedName>
        <fullName evidence="2">Uncharacterized protein LOC103511357</fullName>
    </submittedName>
</protein>
<sequence length="101" mass="11660">METFTKKVARSICCVTKKHVKRGFSCMRSNRRKIQELNSQDKVLREIVIPTKMYSSVYVNDMCRSDSSCTIITFLEPETLDNLVNQKLENVRLNNGLLSGR</sequence>
<dbReference type="PaxDb" id="121845-A0A1S3D4L2"/>
<keyword evidence="1" id="KW-1185">Reference proteome</keyword>
<accession>A0A1S3D4L2</accession>
<gene>
    <name evidence="2" type="primary">LOC103511357</name>
</gene>
<proteinExistence type="predicted"/>
<dbReference type="Proteomes" id="UP000079169">
    <property type="component" value="Unplaced"/>
</dbReference>